<dbReference type="PRINTS" id="PR01036">
    <property type="entry name" value="TCRTETB"/>
</dbReference>
<evidence type="ECO:0000256" key="5">
    <source>
        <dbReference type="ARBA" id="ARBA00023136"/>
    </source>
</evidence>
<dbReference type="Gene3D" id="1.20.1720.10">
    <property type="entry name" value="Multidrug resistance protein D"/>
    <property type="match status" value="1"/>
</dbReference>
<dbReference type="OrthoDB" id="3934656at2759"/>
<feature type="transmembrane region" description="Helical" evidence="10">
    <location>
        <begin position="159"/>
        <end position="182"/>
    </location>
</feature>
<evidence type="ECO:0000256" key="6">
    <source>
        <dbReference type="ARBA" id="ARBA00057269"/>
    </source>
</evidence>
<evidence type="ECO:0000256" key="8">
    <source>
        <dbReference type="ARBA" id="ARBA00083178"/>
    </source>
</evidence>
<feature type="transmembrane region" description="Helical" evidence="10">
    <location>
        <begin position="444"/>
        <end position="462"/>
    </location>
</feature>
<evidence type="ECO:0000256" key="10">
    <source>
        <dbReference type="SAM" id="Phobius"/>
    </source>
</evidence>
<evidence type="ECO:0000313" key="13">
    <source>
        <dbReference type="Proteomes" id="UP000566819"/>
    </source>
</evidence>
<evidence type="ECO:0000256" key="7">
    <source>
        <dbReference type="ARBA" id="ARBA00069956"/>
    </source>
</evidence>
<dbReference type="EMBL" id="JAAMPI010000022">
    <property type="protein sequence ID" value="KAF4637455.1"/>
    <property type="molecule type" value="Genomic_DNA"/>
</dbReference>
<feature type="transmembrane region" description="Helical" evidence="10">
    <location>
        <begin position="188"/>
        <end position="209"/>
    </location>
</feature>
<dbReference type="Proteomes" id="UP000566819">
    <property type="component" value="Unassembled WGS sequence"/>
</dbReference>
<dbReference type="SUPFAM" id="SSF103473">
    <property type="entry name" value="MFS general substrate transporter"/>
    <property type="match status" value="1"/>
</dbReference>
<dbReference type="CDD" id="cd17502">
    <property type="entry name" value="MFS_Azr1_MDR_like"/>
    <property type="match status" value="1"/>
</dbReference>
<comment type="similarity">
    <text evidence="2">Belongs to the major facilitator superfamily. TCR/Tet family.</text>
</comment>
<feature type="transmembrane region" description="Helical" evidence="10">
    <location>
        <begin position="287"/>
        <end position="305"/>
    </location>
</feature>
<dbReference type="GO" id="GO:0005774">
    <property type="term" value="C:vacuolar membrane"/>
    <property type="evidence" value="ECO:0007669"/>
    <property type="project" value="UniProtKB-SubCell"/>
</dbReference>
<keyword evidence="4 10" id="KW-1133">Transmembrane helix</keyword>
<evidence type="ECO:0000256" key="9">
    <source>
        <dbReference type="SAM" id="MobiDB-lite"/>
    </source>
</evidence>
<dbReference type="PANTHER" id="PTHR23501">
    <property type="entry name" value="MAJOR FACILITATOR SUPERFAMILY"/>
    <property type="match status" value="1"/>
</dbReference>
<evidence type="ECO:0000313" key="12">
    <source>
        <dbReference type="EMBL" id="KAF4637455.1"/>
    </source>
</evidence>
<dbReference type="AlphaFoldDB" id="A0A8H4WA90"/>
<feature type="transmembrane region" description="Helical" evidence="10">
    <location>
        <begin position="420"/>
        <end position="438"/>
    </location>
</feature>
<evidence type="ECO:0000256" key="1">
    <source>
        <dbReference type="ARBA" id="ARBA00004128"/>
    </source>
</evidence>
<dbReference type="InterPro" id="IPR036259">
    <property type="entry name" value="MFS_trans_sf"/>
</dbReference>
<dbReference type="FunFam" id="1.20.1720.10:FF:000014">
    <property type="entry name" value="MFS drug transporter, putative"/>
    <property type="match status" value="1"/>
</dbReference>
<comment type="caution">
    <text evidence="12">The sequence shown here is derived from an EMBL/GenBank/DDBJ whole genome shotgun (WGS) entry which is preliminary data.</text>
</comment>
<feature type="transmembrane region" description="Helical" evidence="10">
    <location>
        <begin position="559"/>
        <end position="580"/>
    </location>
</feature>
<dbReference type="PANTHER" id="PTHR23501:SF102">
    <property type="entry name" value="DRUG TRANSPORTER, PUTATIVE (AFU_ORTHOLOGUE AFUA_3G08530)-RELATED"/>
    <property type="match status" value="1"/>
</dbReference>
<sequence length="632" mass="66636">MDNLPSSLPTSAILMSTLALVHHHETSSESRSGSISSKKTPATILPMLAASPSEVSARQNQEPNASINSLPAPNQQEAETEDESRRAKLPIAIIMSSLCACVFVAAVDITIISTALPAIAGNFHSATGYQWIGSAYVLGSTASTPSWGKISDIWGRKSILLLGILIFFAGSLICALSQSMAVFLAGRAIQGVGASGLLTLVNIAISDLFSMRDRSLYFGVTSLVWALASGVGPVLGGVFAQQLSWRWCFWLNLPIAGLVFVFLFFFMPQDNPGTPVLTGLKAIDWSGSLLIIGSTLILLLGLNFGGVTFSWSSATIINLIIFGIFAGFLFGINEWKLVKYPVIPISLFHSRSSSASFAVCFCHGFVMMGVAYYLPLYFQAVLGAGPLLSGVYLLPFIFVDTGMAAATGVYIQMTGKYISAVYIGLVLMTLGTGLLINLDVEANWYKIVGYQILVGAGVGMNFEGPLLALQASVDVRDVAAATATIGFTRTLSTAVSAIIGGVVFQNQMVKEAPLLASLGPEVASLLKGGSATANVDVIKTLPLDQQLIARIAFCRSLRAMWIAYVAFAALALLAGCFIGIHTLSKDLQPLQIGLVSNETATNAGTGGQTAEESAEREATEQTPQAAQGQAAS</sequence>
<evidence type="ECO:0000259" key="11">
    <source>
        <dbReference type="PROSITE" id="PS50850"/>
    </source>
</evidence>
<dbReference type="Gene3D" id="1.20.1250.20">
    <property type="entry name" value="MFS general substrate transporter like domains"/>
    <property type="match status" value="1"/>
</dbReference>
<keyword evidence="5 10" id="KW-0472">Membrane</keyword>
<feature type="transmembrane region" description="Helical" evidence="10">
    <location>
        <begin position="380"/>
        <end position="399"/>
    </location>
</feature>
<protein>
    <recommendedName>
        <fullName evidence="7">Efflux pump dotC</fullName>
    </recommendedName>
    <alternativeName>
        <fullName evidence="8">Dothistromin biosynthesis protein C</fullName>
    </alternativeName>
</protein>
<feature type="region of interest" description="Disordered" evidence="9">
    <location>
        <begin position="600"/>
        <end position="632"/>
    </location>
</feature>
<comment type="function">
    <text evidence="6">Efflux pump; part of the gene cluster that mediates the biosynthesis of dothistromin (DOTH), a polyketide toxin very similar in structure to the aflatoxin precursor, versicolorin B. One function of dotC may be to transport early-stage dothistromin biosynthetic intermediates from the cytoplasm into vacuoles, thereby affecting the rate of dothistromin production.</text>
</comment>
<feature type="domain" description="Major facilitator superfamily (MFS) profile" evidence="11">
    <location>
        <begin position="94"/>
        <end position="583"/>
    </location>
</feature>
<feature type="transmembrane region" description="Helical" evidence="10">
    <location>
        <begin position="244"/>
        <end position="266"/>
    </location>
</feature>
<feature type="compositionally biased region" description="Polar residues" evidence="9">
    <location>
        <begin position="53"/>
        <end position="77"/>
    </location>
</feature>
<dbReference type="PROSITE" id="PS50850">
    <property type="entry name" value="MFS"/>
    <property type="match status" value="1"/>
</dbReference>
<feature type="compositionally biased region" description="Polar residues" evidence="9">
    <location>
        <begin position="623"/>
        <end position="632"/>
    </location>
</feature>
<evidence type="ECO:0000256" key="2">
    <source>
        <dbReference type="ARBA" id="ARBA00007520"/>
    </source>
</evidence>
<feature type="transmembrane region" description="Helical" evidence="10">
    <location>
        <begin position="311"/>
        <end position="332"/>
    </location>
</feature>
<reference evidence="12 13" key="1">
    <citation type="submission" date="2020-03" db="EMBL/GenBank/DDBJ databases">
        <title>Draft Genome Sequence of Cudoniella acicularis.</title>
        <authorList>
            <person name="Buettner E."/>
            <person name="Kellner H."/>
        </authorList>
    </citation>
    <scope>NUCLEOTIDE SEQUENCE [LARGE SCALE GENOMIC DNA]</scope>
    <source>
        <strain evidence="12 13">DSM 108380</strain>
    </source>
</reference>
<feature type="compositionally biased region" description="Low complexity" evidence="9">
    <location>
        <begin position="600"/>
        <end position="611"/>
    </location>
</feature>
<organism evidence="12 13">
    <name type="scientific">Cudoniella acicularis</name>
    <dbReference type="NCBI Taxonomy" id="354080"/>
    <lineage>
        <taxon>Eukaryota</taxon>
        <taxon>Fungi</taxon>
        <taxon>Dikarya</taxon>
        <taxon>Ascomycota</taxon>
        <taxon>Pezizomycotina</taxon>
        <taxon>Leotiomycetes</taxon>
        <taxon>Helotiales</taxon>
        <taxon>Tricladiaceae</taxon>
        <taxon>Cudoniella</taxon>
    </lineage>
</organism>
<dbReference type="InterPro" id="IPR020846">
    <property type="entry name" value="MFS_dom"/>
</dbReference>
<feature type="region of interest" description="Disordered" evidence="9">
    <location>
        <begin position="51"/>
        <end position="83"/>
    </location>
</feature>
<comment type="subcellular location">
    <subcellularLocation>
        <location evidence="1">Vacuole membrane</location>
        <topology evidence="1">Multi-pass membrane protein</topology>
    </subcellularLocation>
</comment>
<proteinExistence type="inferred from homology"/>
<name>A0A8H4WA90_9HELO</name>
<evidence type="ECO:0000256" key="4">
    <source>
        <dbReference type="ARBA" id="ARBA00022989"/>
    </source>
</evidence>
<dbReference type="InterPro" id="IPR011701">
    <property type="entry name" value="MFS"/>
</dbReference>
<feature type="transmembrane region" description="Helical" evidence="10">
    <location>
        <begin position="216"/>
        <end position="238"/>
    </location>
</feature>
<gene>
    <name evidence="12" type="ORF">G7Y89_g608</name>
</gene>
<dbReference type="GO" id="GO:0022857">
    <property type="term" value="F:transmembrane transporter activity"/>
    <property type="evidence" value="ECO:0007669"/>
    <property type="project" value="InterPro"/>
</dbReference>
<feature type="transmembrane region" description="Helical" evidence="10">
    <location>
        <begin position="353"/>
        <end position="374"/>
    </location>
</feature>
<feature type="transmembrane region" description="Helical" evidence="10">
    <location>
        <begin position="91"/>
        <end position="116"/>
    </location>
</feature>
<keyword evidence="13" id="KW-1185">Reference proteome</keyword>
<accession>A0A8H4WA90</accession>
<evidence type="ECO:0000256" key="3">
    <source>
        <dbReference type="ARBA" id="ARBA00022692"/>
    </source>
</evidence>
<dbReference type="Pfam" id="PF07690">
    <property type="entry name" value="MFS_1"/>
    <property type="match status" value="1"/>
</dbReference>
<keyword evidence="3 10" id="KW-0812">Transmembrane</keyword>
<dbReference type="GO" id="GO:0005886">
    <property type="term" value="C:plasma membrane"/>
    <property type="evidence" value="ECO:0007669"/>
    <property type="project" value="TreeGrafter"/>
</dbReference>
<dbReference type="FunFam" id="1.20.1250.20:FF:000196">
    <property type="entry name" value="MFS toxin efflux pump (AflT)"/>
    <property type="match status" value="1"/>
</dbReference>